<feature type="transmembrane region" description="Helical" evidence="2">
    <location>
        <begin position="45"/>
        <end position="64"/>
    </location>
</feature>
<feature type="transmembrane region" description="Helical" evidence="2">
    <location>
        <begin position="207"/>
        <end position="226"/>
    </location>
</feature>
<dbReference type="SMART" id="SM00014">
    <property type="entry name" value="acidPPc"/>
    <property type="match status" value="1"/>
</dbReference>
<evidence type="ECO:0000256" key="2">
    <source>
        <dbReference type="SAM" id="Phobius"/>
    </source>
</evidence>
<evidence type="ECO:0000259" key="3">
    <source>
        <dbReference type="SMART" id="SM00014"/>
    </source>
</evidence>
<name>A0A9X2IDC6_9ACTN</name>
<keyword evidence="2" id="KW-1133">Transmembrane helix</keyword>
<dbReference type="EMBL" id="JAMOIL010000001">
    <property type="protein sequence ID" value="MCM0619132.1"/>
    <property type="molecule type" value="Genomic_DNA"/>
</dbReference>
<dbReference type="PANTHER" id="PTHR14969">
    <property type="entry name" value="SPHINGOSINE-1-PHOSPHATE PHOSPHOHYDROLASE"/>
    <property type="match status" value="1"/>
</dbReference>
<feature type="domain" description="Phosphatidic acid phosphatase type 2/haloperoxidase" evidence="3">
    <location>
        <begin position="131"/>
        <end position="250"/>
    </location>
</feature>
<sequence>MSTASTRTHVAQRAETGGGGDLHRWERDTTPPSAGEALRDLGLRVALPLVVWFGLLLGTGWLIVDGPFAGLGSAEEGVNRWFVQHRTGAGNTISQLFSYAGNTITIVGVCLVAVALLWWRARTGGFGHWWSAVVPLVAISGQALVFFFVTLVLARDRPDVPKLDESPPTSSFPSGHTGAATGLYLGLFVVLLALGPARGSLLEGLRRVGLVVLLLLPLLVALARVYRGMHHVSDVVAGLLNGVVAVWLAWHWLRRSRGGGAHTRANHARKNE</sequence>
<protein>
    <submittedName>
        <fullName evidence="4">Phosphatase PAP2 family protein</fullName>
    </submittedName>
</protein>
<feature type="transmembrane region" description="Helical" evidence="2">
    <location>
        <begin position="96"/>
        <end position="118"/>
    </location>
</feature>
<reference evidence="4" key="1">
    <citation type="submission" date="2022-05" db="EMBL/GenBank/DDBJ databases">
        <authorList>
            <person name="Tuo L."/>
        </authorList>
    </citation>
    <scope>NUCLEOTIDE SEQUENCE</scope>
    <source>
        <strain evidence="4">BSK12Z-4</strain>
    </source>
</reference>
<dbReference type="InterPro" id="IPR036938">
    <property type="entry name" value="PAP2/HPO_sf"/>
</dbReference>
<dbReference type="RefSeq" id="WP_250826018.1">
    <property type="nucleotide sequence ID" value="NZ_JAMOIL010000001.1"/>
</dbReference>
<organism evidence="4 5">
    <name type="scientific">Nocardioides bruguierae</name>
    <dbReference type="NCBI Taxonomy" id="2945102"/>
    <lineage>
        <taxon>Bacteria</taxon>
        <taxon>Bacillati</taxon>
        <taxon>Actinomycetota</taxon>
        <taxon>Actinomycetes</taxon>
        <taxon>Propionibacteriales</taxon>
        <taxon>Nocardioidaceae</taxon>
        <taxon>Nocardioides</taxon>
    </lineage>
</organism>
<accession>A0A9X2IDC6</accession>
<feature type="transmembrane region" description="Helical" evidence="2">
    <location>
        <begin position="130"/>
        <end position="154"/>
    </location>
</feature>
<proteinExistence type="predicted"/>
<evidence type="ECO:0000313" key="4">
    <source>
        <dbReference type="EMBL" id="MCM0619132.1"/>
    </source>
</evidence>
<keyword evidence="5" id="KW-1185">Reference proteome</keyword>
<keyword evidence="2" id="KW-0472">Membrane</keyword>
<dbReference type="InterPro" id="IPR000326">
    <property type="entry name" value="PAP2/HPO"/>
</dbReference>
<dbReference type="Proteomes" id="UP001139485">
    <property type="component" value="Unassembled WGS sequence"/>
</dbReference>
<dbReference type="Gene3D" id="1.20.144.10">
    <property type="entry name" value="Phosphatidic acid phosphatase type 2/haloperoxidase"/>
    <property type="match status" value="1"/>
</dbReference>
<keyword evidence="2" id="KW-0812">Transmembrane</keyword>
<feature type="region of interest" description="Disordered" evidence="1">
    <location>
        <begin position="1"/>
        <end position="29"/>
    </location>
</feature>
<comment type="caution">
    <text evidence="4">The sequence shown here is derived from an EMBL/GenBank/DDBJ whole genome shotgun (WGS) entry which is preliminary data.</text>
</comment>
<evidence type="ECO:0000256" key="1">
    <source>
        <dbReference type="SAM" id="MobiDB-lite"/>
    </source>
</evidence>
<feature type="transmembrane region" description="Helical" evidence="2">
    <location>
        <begin position="232"/>
        <end position="253"/>
    </location>
</feature>
<gene>
    <name evidence="4" type="ORF">M8330_02335</name>
</gene>
<dbReference type="Pfam" id="PF01569">
    <property type="entry name" value="PAP2"/>
    <property type="match status" value="1"/>
</dbReference>
<dbReference type="PANTHER" id="PTHR14969:SF13">
    <property type="entry name" value="AT30094P"/>
    <property type="match status" value="1"/>
</dbReference>
<dbReference type="SUPFAM" id="SSF48317">
    <property type="entry name" value="Acid phosphatase/Vanadium-dependent haloperoxidase"/>
    <property type="match status" value="1"/>
</dbReference>
<evidence type="ECO:0000313" key="5">
    <source>
        <dbReference type="Proteomes" id="UP001139485"/>
    </source>
</evidence>
<feature type="transmembrane region" description="Helical" evidence="2">
    <location>
        <begin position="174"/>
        <end position="195"/>
    </location>
</feature>
<dbReference type="AlphaFoldDB" id="A0A9X2IDC6"/>